<organism evidence="19 20">
    <name type="scientific">Paraglomus brasilianum</name>
    <dbReference type="NCBI Taxonomy" id="144538"/>
    <lineage>
        <taxon>Eukaryota</taxon>
        <taxon>Fungi</taxon>
        <taxon>Fungi incertae sedis</taxon>
        <taxon>Mucoromycota</taxon>
        <taxon>Glomeromycotina</taxon>
        <taxon>Glomeromycetes</taxon>
        <taxon>Paraglomerales</taxon>
        <taxon>Paraglomeraceae</taxon>
        <taxon>Paraglomus</taxon>
    </lineage>
</organism>
<evidence type="ECO:0000256" key="5">
    <source>
        <dbReference type="ARBA" id="ARBA00012105"/>
    </source>
</evidence>
<comment type="cofactor">
    <cofactor evidence="1">
        <name>Zn(2+)</name>
        <dbReference type="ChEBI" id="CHEBI:29105"/>
    </cofactor>
</comment>
<protein>
    <recommendedName>
        <fullName evidence="6">Riboflavin kinase</fullName>
        <ecNumber evidence="5">2.7.1.26</ecNumber>
    </recommendedName>
    <alternativeName>
        <fullName evidence="17">ATP:riboflavin 5'-phosphotransferase</fullName>
    </alternativeName>
    <alternativeName>
        <fullName evidence="16">Flavin mononucleotide kinase 1</fullName>
    </alternativeName>
    <alternativeName>
        <fullName evidence="15">Flavokinase</fullName>
    </alternativeName>
</protein>
<dbReference type="InterPro" id="IPR015865">
    <property type="entry name" value="Riboflavin_kinase_bac/euk"/>
</dbReference>
<keyword evidence="14" id="KW-0067">ATP-binding</keyword>
<name>A0A9N9G599_9GLOM</name>
<proteinExistence type="inferred from homology"/>
<evidence type="ECO:0000256" key="11">
    <source>
        <dbReference type="ARBA" id="ARBA00022741"/>
    </source>
</evidence>
<comment type="function">
    <text evidence="2">Catalyzes the phosphorylation of riboflavin (vitamin B2) to form flavin mononucleotide (FMN) coenzyme.</text>
</comment>
<dbReference type="FunFam" id="2.40.30.30:FF:000002">
    <property type="entry name" value="Riboflavin kinase, putative"/>
    <property type="match status" value="1"/>
</dbReference>
<dbReference type="GO" id="GO:0005739">
    <property type="term" value="C:mitochondrion"/>
    <property type="evidence" value="ECO:0007669"/>
    <property type="project" value="TreeGrafter"/>
</dbReference>
<accession>A0A9N9G599</accession>
<dbReference type="Gene3D" id="2.40.30.30">
    <property type="entry name" value="Riboflavin kinase-like"/>
    <property type="match status" value="1"/>
</dbReference>
<evidence type="ECO:0000256" key="2">
    <source>
        <dbReference type="ARBA" id="ARBA00003572"/>
    </source>
</evidence>
<evidence type="ECO:0000256" key="3">
    <source>
        <dbReference type="ARBA" id="ARBA00005201"/>
    </source>
</evidence>
<dbReference type="SUPFAM" id="SSF82114">
    <property type="entry name" value="Riboflavin kinase-like"/>
    <property type="match status" value="1"/>
</dbReference>
<keyword evidence="20" id="KW-1185">Reference proteome</keyword>
<keyword evidence="8" id="KW-0288">FMN</keyword>
<dbReference type="SMART" id="SM00904">
    <property type="entry name" value="Flavokinase"/>
    <property type="match status" value="1"/>
</dbReference>
<evidence type="ECO:0000256" key="6">
    <source>
        <dbReference type="ARBA" id="ARBA00017394"/>
    </source>
</evidence>
<dbReference type="EMBL" id="CAJVPI010000920">
    <property type="protein sequence ID" value="CAG8582434.1"/>
    <property type="molecule type" value="Genomic_DNA"/>
</dbReference>
<dbReference type="InterPro" id="IPR023465">
    <property type="entry name" value="Riboflavin_kinase_dom_sf"/>
</dbReference>
<dbReference type="GO" id="GO:0005524">
    <property type="term" value="F:ATP binding"/>
    <property type="evidence" value="ECO:0007669"/>
    <property type="project" value="UniProtKB-KW"/>
</dbReference>
<evidence type="ECO:0000256" key="15">
    <source>
        <dbReference type="ARBA" id="ARBA00029789"/>
    </source>
</evidence>
<evidence type="ECO:0000256" key="12">
    <source>
        <dbReference type="ARBA" id="ARBA00022777"/>
    </source>
</evidence>
<dbReference type="GO" id="GO:0009398">
    <property type="term" value="P:FMN biosynthetic process"/>
    <property type="evidence" value="ECO:0007669"/>
    <property type="project" value="TreeGrafter"/>
</dbReference>
<dbReference type="GO" id="GO:0009231">
    <property type="term" value="P:riboflavin biosynthetic process"/>
    <property type="evidence" value="ECO:0007669"/>
    <property type="project" value="InterPro"/>
</dbReference>
<dbReference type="PANTHER" id="PTHR22749">
    <property type="entry name" value="RIBOFLAVIN KINASE/FMN ADENYLYLTRANSFERASE"/>
    <property type="match status" value="1"/>
</dbReference>
<evidence type="ECO:0000256" key="9">
    <source>
        <dbReference type="ARBA" id="ARBA00022679"/>
    </source>
</evidence>
<dbReference type="InterPro" id="IPR023468">
    <property type="entry name" value="Riboflavin_kinase"/>
</dbReference>
<evidence type="ECO:0000256" key="8">
    <source>
        <dbReference type="ARBA" id="ARBA00022643"/>
    </source>
</evidence>
<dbReference type="EC" id="2.7.1.26" evidence="5"/>
<evidence type="ECO:0000313" key="19">
    <source>
        <dbReference type="EMBL" id="CAG8582434.1"/>
    </source>
</evidence>
<comment type="pathway">
    <text evidence="3">Cofactor biosynthesis; FMN biosynthesis; FMN from riboflavin (ATP route): step 1/1.</text>
</comment>
<keyword evidence="11" id="KW-0547">Nucleotide-binding</keyword>
<comment type="similarity">
    <text evidence="4">Belongs to the flavokinase family.</text>
</comment>
<evidence type="ECO:0000256" key="10">
    <source>
        <dbReference type="ARBA" id="ARBA00022723"/>
    </source>
</evidence>
<dbReference type="OrthoDB" id="276388at2759"/>
<evidence type="ECO:0000259" key="18">
    <source>
        <dbReference type="SMART" id="SM00904"/>
    </source>
</evidence>
<keyword evidence="13" id="KW-0862">Zinc</keyword>
<feature type="domain" description="Riboflavin kinase" evidence="18">
    <location>
        <begin position="18"/>
        <end position="149"/>
    </location>
</feature>
<keyword evidence="9" id="KW-0808">Transferase</keyword>
<gene>
    <name evidence="19" type="ORF">PBRASI_LOCUS6692</name>
</gene>
<reference evidence="19" key="1">
    <citation type="submission" date="2021-06" db="EMBL/GenBank/DDBJ databases">
        <authorList>
            <person name="Kallberg Y."/>
            <person name="Tangrot J."/>
            <person name="Rosling A."/>
        </authorList>
    </citation>
    <scope>NUCLEOTIDE SEQUENCE</scope>
    <source>
        <strain evidence="19">BR232B</strain>
    </source>
</reference>
<dbReference type="GO" id="GO:0008531">
    <property type="term" value="F:riboflavin kinase activity"/>
    <property type="evidence" value="ECO:0007669"/>
    <property type="project" value="UniProtKB-EC"/>
</dbReference>
<evidence type="ECO:0000256" key="17">
    <source>
        <dbReference type="ARBA" id="ARBA00077632"/>
    </source>
</evidence>
<dbReference type="GO" id="GO:0046872">
    <property type="term" value="F:metal ion binding"/>
    <property type="evidence" value="ECO:0007669"/>
    <property type="project" value="UniProtKB-KW"/>
</dbReference>
<comment type="caution">
    <text evidence="19">The sequence shown here is derived from an EMBL/GenBank/DDBJ whole genome shotgun (WGS) entry which is preliminary data.</text>
</comment>
<evidence type="ECO:0000256" key="4">
    <source>
        <dbReference type="ARBA" id="ARBA00010108"/>
    </source>
</evidence>
<keyword evidence="10" id="KW-0479">Metal-binding</keyword>
<evidence type="ECO:0000256" key="14">
    <source>
        <dbReference type="ARBA" id="ARBA00022840"/>
    </source>
</evidence>
<dbReference type="AlphaFoldDB" id="A0A9N9G599"/>
<dbReference type="Pfam" id="PF01687">
    <property type="entry name" value="Flavokinase"/>
    <property type="match status" value="1"/>
</dbReference>
<dbReference type="Proteomes" id="UP000789739">
    <property type="component" value="Unassembled WGS sequence"/>
</dbReference>
<evidence type="ECO:0000313" key="20">
    <source>
        <dbReference type="Proteomes" id="UP000789739"/>
    </source>
</evidence>
<evidence type="ECO:0000256" key="13">
    <source>
        <dbReference type="ARBA" id="ARBA00022833"/>
    </source>
</evidence>
<evidence type="ECO:0000256" key="16">
    <source>
        <dbReference type="ARBA" id="ARBA00029960"/>
    </source>
</evidence>
<keyword evidence="12" id="KW-0418">Kinase</keyword>
<sequence>MTDQDSGRPLIVGSDAPESPYPITMKGAVVQGFGRGSKELGIPTANFPETTMEELCKDLDTGIYYGWAQIAVDKTVYPMVMSLGWNPYYKNEKRSAEVHIINTFSSDFYGVELRVIVLGFIRPEKDYSSVDALIKDIHIDIEAAKRSLQREAYLTFKDNDFFEK</sequence>
<dbReference type="PANTHER" id="PTHR22749:SF6">
    <property type="entry name" value="RIBOFLAVIN KINASE"/>
    <property type="match status" value="1"/>
</dbReference>
<keyword evidence="7" id="KW-0285">Flavoprotein</keyword>
<evidence type="ECO:0000256" key="1">
    <source>
        <dbReference type="ARBA" id="ARBA00001947"/>
    </source>
</evidence>
<evidence type="ECO:0000256" key="7">
    <source>
        <dbReference type="ARBA" id="ARBA00022630"/>
    </source>
</evidence>